<keyword evidence="6" id="KW-0324">Glycolysis</keyword>
<gene>
    <name evidence="9" type="primary">LOC117575661</name>
</gene>
<evidence type="ECO:0000256" key="4">
    <source>
        <dbReference type="ARBA" id="ARBA00013068"/>
    </source>
</evidence>
<keyword evidence="7" id="KW-0456">Lyase</keyword>
<dbReference type="EC" id="4.1.2.13" evidence="4"/>
<dbReference type="SUPFAM" id="SSF51569">
    <property type="entry name" value="Aldolase"/>
    <property type="match status" value="1"/>
</dbReference>
<dbReference type="PANTHER" id="PTHR11627">
    <property type="entry name" value="FRUCTOSE-BISPHOSPHATE ALDOLASE"/>
    <property type="match status" value="1"/>
</dbReference>
<evidence type="ECO:0000256" key="2">
    <source>
        <dbReference type="ARBA" id="ARBA00004714"/>
    </source>
</evidence>
<dbReference type="AlphaFoldDB" id="A0A6P8XX08"/>
<evidence type="ECO:0000313" key="8">
    <source>
        <dbReference type="Proteomes" id="UP000515160"/>
    </source>
</evidence>
<accession>A0A6P8XX08</accession>
<reference evidence="9" key="1">
    <citation type="submission" date="2025-08" db="UniProtKB">
        <authorList>
            <consortium name="RefSeq"/>
        </authorList>
    </citation>
    <scope>IDENTIFICATION</scope>
    <source>
        <strain evidence="9">15112-1751.03</strain>
        <tissue evidence="9">Whole Adult</tissue>
    </source>
</reference>
<dbReference type="CDD" id="cd00948">
    <property type="entry name" value="FBP_aldolase_I_a"/>
    <property type="match status" value="1"/>
</dbReference>
<proteinExistence type="inferred from homology"/>
<dbReference type="Gene3D" id="3.20.20.70">
    <property type="entry name" value="Aldolase class I"/>
    <property type="match status" value="1"/>
</dbReference>
<evidence type="ECO:0000256" key="7">
    <source>
        <dbReference type="ARBA" id="ARBA00023239"/>
    </source>
</evidence>
<organism evidence="8 9">
    <name type="scientific">Drosophila albomicans</name>
    <name type="common">Fruit fly</name>
    <dbReference type="NCBI Taxonomy" id="7291"/>
    <lineage>
        <taxon>Eukaryota</taxon>
        <taxon>Metazoa</taxon>
        <taxon>Ecdysozoa</taxon>
        <taxon>Arthropoda</taxon>
        <taxon>Hexapoda</taxon>
        <taxon>Insecta</taxon>
        <taxon>Pterygota</taxon>
        <taxon>Neoptera</taxon>
        <taxon>Endopterygota</taxon>
        <taxon>Diptera</taxon>
        <taxon>Brachycera</taxon>
        <taxon>Muscomorpha</taxon>
        <taxon>Ephydroidea</taxon>
        <taxon>Drosophilidae</taxon>
        <taxon>Drosophila</taxon>
    </lineage>
</organism>
<evidence type="ECO:0000256" key="1">
    <source>
        <dbReference type="ARBA" id="ARBA00000441"/>
    </source>
</evidence>
<comment type="pathway">
    <text evidence="2">Carbohydrate degradation; glycolysis; D-glyceraldehyde 3-phosphate and glycerone phosphate from D-glucose: step 4/4.</text>
</comment>
<name>A0A6P8XX08_DROAB</name>
<dbReference type="Proteomes" id="UP000515160">
    <property type="component" value="Chromosome 2R"/>
</dbReference>
<dbReference type="GO" id="GO:0004332">
    <property type="term" value="F:fructose-bisphosphate aldolase activity"/>
    <property type="evidence" value="ECO:0007669"/>
    <property type="project" value="UniProtKB-EC"/>
</dbReference>
<evidence type="ECO:0000256" key="3">
    <source>
        <dbReference type="ARBA" id="ARBA00010387"/>
    </source>
</evidence>
<dbReference type="InterPro" id="IPR000741">
    <property type="entry name" value="FBA_I"/>
</dbReference>
<dbReference type="RefSeq" id="XP_034115840.1">
    <property type="nucleotide sequence ID" value="XM_034259949.2"/>
</dbReference>
<dbReference type="InterPro" id="IPR013785">
    <property type="entry name" value="Aldolase_TIM"/>
</dbReference>
<evidence type="ECO:0000256" key="5">
    <source>
        <dbReference type="ARBA" id="ARBA00013779"/>
    </source>
</evidence>
<dbReference type="GO" id="GO:0006096">
    <property type="term" value="P:glycolytic process"/>
    <property type="evidence" value="ECO:0007669"/>
    <property type="project" value="UniProtKB-UniPathway"/>
</dbReference>
<comment type="similarity">
    <text evidence="3">Belongs to the class I fructose-bisphosphate aldolase family.</text>
</comment>
<evidence type="ECO:0000256" key="6">
    <source>
        <dbReference type="ARBA" id="ARBA00023152"/>
    </source>
</evidence>
<protein>
    <recommendedName>
        <fullName evidence="5">Fructose-bisphosphate aldolase</fullName>
        <ecNumber evidence="4">4.1.2.13</ecNumber>
    </recommendedName>
</protein>
<dbReference type="FunFam" id="3.20.20.70:FF:000140">
    <property type="entry name" value="Fructose-bisphosphate aldolase"/>
    <property type="match status" value="1"/>
</dbReference>
<dbReference type="NCBIfam" id="NF033379">
    <property type="entry name" value="FrucBisAld_I"/>
    <property type="match status" value="1"/>
</dbReference>
<dbReference type="GeneID" id="117575661"/>
<dbReference type="UniPathway" id="UPA00109">
    <property type="reaction ID" value="UER00183"/>
</dbReference>
<dbReference type="OrthoDB" id="36455at2759"/>
<evidence type="ECO:0000313" key="9">
    <source>
        <dbReference type="RefSeq" id="XP_034115840.1"/>
    </source>
</evidence>
<dbReference type="Pfam" id="PF00274">
    <property type="entry name" value="Glycolytic"/>
    <property type="match status" value="1"/>
</dbReference>
<sequence>MTTFFYYPNKELQEELSCIAKALVAPGKGIIAADESNTTMGKRFQMIGLENTEENRRLYRQLLITTDPKISENISGFIMFHETLYQKTDAGVPFAEVLRKKGIIPGIKVDKNSVPLFCSMDEFTSQGLDDLHLRCAQYKKDGCDFAKWRVVMKIDKTTPSYHAIMENANVLARYAAICQSQHLVPVIESEVLMIGDHDLDRCQKVTETVLAAIFKALSDHHVYLEGVLLRPNMVTPGQSSHKNNTPADIGLSTILALRRTVPPAVPGILFLSGGQAEEEASVNLNATNNVPLCKPWALTFAFGRAMQVSALRSWGGKKDNVSNAQAELIKRARAHSLASIGKYVPGSIESLYGSEKLVIDSNEL</sequence>
<keyword evidence="8" id="KW-1185">Reference proteome</keyword>
<comment type="catalytic activity">
    <reaction evidence="1">
        <text>beta-D-fructose 1,6-bisphosphate = D-glyceraldehyde 3-phosphate + dihydroxyacetone phosphate</text>
        <dbReference type="Rhea" id="RHEA:14729"/>
        <dbReference type="ChEBI" id="CHEBI:32966"/>
        <dbReference type="ChEBI" id="CHEBI:57642"/>
        <dbReference type="ChEBI" id="CHEBI:59776"/>
        <dbReference type="EC" id="4.1.2.13"/>
    </reaction>
</comment>